<evidence type="ECO:0000256" key="1">
    <source>
        <dbReference type="ARBA" id="ARBA00023224"/>
    </source>
</evidence>
<dbReference type="CDD" id="cd11386">
    <property type="entry name" value="MCP_signal"/>
    <property type="match status" value="1"/>
</dbReference>
<keyword evidence="10" id="KW-1185">Reference proteome</keyword>
<feature type="region of interest" description="Disordered" evidence="5">
    <location>
        <begin position="762"/>
        <end position="851"/>
    </location>
</feature>
<evidence type="ECO:0000259" key="7">
    <source>
        <dbReference type="PROSITE" id="PS50111"/>
    </source>
</evidence>
<feature type="compositionally biased region" description="Polar residues" evidence="5">
    <location>
        <begin position="632"/>
        <end position="641"/>
    </location>
</feature>
<dbReference type="PROSITE" id="PS50885">
    <property type="entry name" value="HAMP"/>
    <property type="match status" value="2"/>
</dbReference>
<organism evidence="9 10">
    <name type="scientific">Natrarchaeobaculum aegyptiacum</name>
    <dbReference type="NCBI Taxonomy" id="745377"/>
    <lineage>
        <taxon>Archaea</taxon>
        <taxon>Methanobacteriati</taxon>
        <taxon>Methanobacteriota</taxon>
        <taxon>Stenosarchaea group</taxon>
        <taxon>Halobacteria</taxon>
        <taxon>Halobacteriales</taxon>
        <taxon>Natrialbaceae</taxon>
        <taxon>Natrarchaeobaculum</taxon>
    </lineage>
</organism>
<dbReference type="OrthoDB" id="8523at2157"/>
<keyword evidence="6" id="KW-0812">Transmembrane</keyword>
<keyword evidence="4" id="KW-0175">Coiled coil</keyword>
<name>A0A2Z2HS53_9EURY</name>
<feature type="domain" description="HAMP" evidence="8">
    <location>
        <begin position="318"/>
        <end position="370"/>
    </location>
</feature>
<evidence type="ECO:0000256" key="3">
    <source>
        <dbReference type="PROSITE-ProRule" id="PRU00284"/>
    </source>
</evidence>
<dbReference type="AlphaFoldDB" id="A0A2Z2HS53"/>
<evidence type="ECO:0000256" key="5">
    <source>
        <dbReference type="SAM" id="MobiDB-lite"/>
    </source>
</evidence>
<keyword evidence="6" id="KW-1133">Transmembrane helix</keyword>
<feature type="domain" description="HAMP" evidence="8">
    <location>
        <begin position="391"/>
        <end position="444"/>
    </location>
</feature>
<evidence type="ECO:0000256" key="4">
    <source>
        <dbReference type="SAM" id="Coils"/>
    </source>
</evidence>
<dbReference type="SMART" id="SM00304">
    <property type="entry name" value="HAMP"/>
    <property type="match status" value="3"/>
</dbReference>
<dbReference type="Pfam" id="PF00672">
    <property type="entry name" value="HAMP"/>
    <property type="match status" value="1"/>
</dbReference>
<dbReference type="SUPFAM" id="SSF158472">
    <property type="entry name" value="HAMP domain-like"/>
    <property type="match status" value="1"/>
</dbReference>
<evidence type="ECO:0000256" key="6">
    <source>
        <dbReference type="SAM" id="Phobius"/>
    </source>
</evidence>
<dbReference type="GO" id="GO:0004888">
    <property type="term" value="F:transmembrane signaling receptor activity"/>
    <property type="evidence" value="ECO:0007669"/>
    <property type="project" value="InterPro"/>
</dbReference>
<dbReference type="InterPro" id="IPR004089">
    <property type="entry name" value="MCPsignal_dom"/>
</dbReference>
<sequence>MADLFRKLVPRFIRRSYALKFAIALVVLGVAIGGVGLAGTMLVHDGVQTSVSEDHGTLALQQSQAVGAFHDDNVQTLETVARSSALEADSETVQEYVQTETSNRGGGGVGQLHFHVLETDGEVLASSKVSPGGELQGDWVGDLDEREGTYVTDAYRSGGVDGSEPRVAYVTDSGDVPDGQVLVYTVPLSDYPVSSADATHTVVVDGSGTVAFDETWSAVLESYDEDDAPIRAAGELSTSDAGGMEVEQAGGFLTDADVVGTESYVVGYSTVPGTDWVALVHTSTAEAYGFADDVMLYGSLATIVAVALVGAVGAVIGWNTSRSIDRLTSKAARMEEGDLDVDLESPRIDSIGRLYDGFDSMRWSLKDQIREATEARDEAETAQAETERINRHLESKAQEYREVMQTCATGDLTARMDPDSDNEAMTEIATEFNEMIAELEATTAAVKSFAREVATASEEVTASNEEVHSASVQVSESIQEISAGADRQNDQMQAVTGEMEDLSTTTEEIAASSDQVADIAERTAKTGRQGRQAAQEAIEGLDAIESDSEAAVEEIDRLAAEVEQIDDLLEFITEVAEQTNMLALNANIEASRSGESNEGFAAVAGEVKELAAETKSAANDIEQRLARIQSQTDQTAEAVQESSERVTEHSDSIERAAEALEEIAGYATETNVGVQEISAATDQQAASVQEVVAMADEVATIAEETSAESETVAAAAEEQTTALTEVSRSASTLAGQAAQLSESLEHFETDPDAGAEVDLASAAAGSMSEEDDEPIALPDPSGLGVRIGGGDGGDGAEVDVDDGIGSDDGMDSVTDDADGSGADGTDSDDADDTDAADEPTMFQFDEGADDR</sequence>
<dbReference type="PANTHER" id="PTHR32089:SF112">
    <property type="entry name" value="LYSOZYME-LIKE PROTEIN-RELATED"/>
    <property type="match status" value="1"/>
</dbReference>
<dbReference type="RefSeq" id="WP_086888402.1">
    <property type="nucleotide sequence ID" value="NZ_CP019893.1"/>
</dbReference>
<dbReference type="SUPFAM" id="SSF58104">
    <property type="entry name" value="Methyl-accepting chemotaxis protein (MCP) signaling domain"/>
    <property type="match status" value="1"/>
</dbReference>
<dbReference type="GO" id="GO:0016020">
    <property type="term" value="C:membrane"/>
    <property type="evidence" value="ECO:0007669"/>
    <property type="project" value="InterPro"/>
</dbReference>
<dbReference type="Pfam" id="PF00015">
    <property type="entry name" value="MCPsignal"/>
    <property type="match status" value="1"/>
</dbReference>
<dbReference type="Gene3D" id="6.10.250.1910">
    <property type="match status" value="1"/>
</dbReference>
<accession>A0A2Z2HS53</accession>
<proteinExistence type="inferred from homology"/>
<protein>
    <recommendedName>
        <fullName evidence="11">Chemotaxis protein</fullName>
    </recommendedName>
</protein>
<evidence type="ECO:0000256" key="2">
    <source>
        <dbReference type="ARBA" id="ARBA00029447"/>
    </source>
</evidence>
<dbReference type="Gene3D" id="1.10.287.950">
    <property type="entry name" value="Methyl-accepting chemotaxis protein"/>
    <property type="match status" value="1"/>
</dbReference>
<feature type="transmembrane region" description="Helical" evidence="6">
    <location>
        <begin position="21"/>
        <end position="43"/>
    </location>
</feature>
<comment type="similarity">
    <text evidence="2">Belongs to the methyl-accepting chemotaxis (MCP) protein family.</text>
</comment>
<feature type="compositionally biased region" description="Basic and acidic residues" evidence="5">
    <location>
        <begin position="642"/>
        <end position="651"/>
    </location>
</feature>
<evidence type="ECO:0008006" key="11">
    <source>
        <dbReference type="Google" id="ProtNLM"/>
    </source>
</evidence>
<gene>
    <name evidence="9" type="ORF">B1756_09995</name>
</gene>
<feature type="compositionally biased region" description="Acidic residues" evidence="5">
    <location>
        <begin position="794"/>
        <end position="818"/>
    </location>
</feature>
<evidence type="ECO:0000313" key="10">
    <source>
        <dbReference type="Proteomes" id="UP000250088"/>
    </source>
</evidence>
<feature type="compositionally biased region" description="Acidic residues" evidence="5">
    <location>
        <begin position="825"/>
        <end position="837"/>
    </location>
</feature>
<dbReference type="CDD" id="cd06225">
    <property type="entry name" value="HAMP"/>
    <property type="match status" value="1"/>
</dbReference>
<dbReference type="PANTHER" id="PTHR32089">
    <property type="entry name" value="METHYL-ACCEPTING CHEMOTAXIS PROTEIN MCPB"/>
    <property type="match status" value="1"/>
</dbReference>
<dbReference type="PROSITE" id="PS50111">
    <property type="entry name" value="CHEMOTAXIS_TRANSDUC_2"/>
    <property type="match status" value="1"/>
</dbReference>
<dbReference type="GO" id="GO:0006935">
    <property type="term" value="P:chemotaxis"/>
    <property type="evidence" value="ECO:0007669"/>
    <property type="project" value="InterPro"/>
</dbReference>
<feature type="coiled-coil region" evidence="4">
    <location>
        <begin position="362"/>
        <end position="396"/>
    </location>
</feature>
<dbReference type="InterPro" id="IPR003660">
    <property type="entry name" value="HAMP_dom"/>
</dbReference>
<dbReference type="KEGG" id="naj:B1756_09995"/>
<feature type="domain" description="Methyl-accepting transducer" evidence="7">
    <location>
        <begin position="463"/>
        <end position="699"/>
    </location>
</feature>
<keyword evidence="1 3" id="KW-0807">Transducer</keyword>
<evidence type="ECO:0000313" key="9">
    <source>
        <dbReference type="EMBL" id="ARS90026.1"/>
    </source>
</evidence>
<keyword evidence="6" id="KW-0472">Membrane</keyword>
<dbReference type="InterPro" id="IPR004090">
    <property type="entry name" value="Chemotax_Me-accpt_rcpt"/>
</dbReference>
<evidence type="ECO:0000259" key="8">
    <source>
        <dbReference type="PROSITE" id="PS50885"/>
    </source>
</evidence>
<dbReference type="GO" id="GO:0007165">
    <property type="term" value="P:signal transduction"/>
    <property type="evidence" value="ECO:0007669"/>
    <property type="project" value="UniProtKB-KW"/>
</dbReference>
<feature type="coiled-coil region" evidence="4">
    <location>
        <begin position="541"/>
        <end position="568"/>
    </location>
</feature>
<dbReference type="GeneID" id="32894412"/>
<dbReference type="PRINTS" id="PR00260">
    <property type="entry name" value="CHEMTRNSDUCR"/>
</dbReference>
<dbReference type="SMART" id="SM00283">
    <property type="entry name" value="MA"/>
    <property type="match status" value="1"/>
</dbReference>
<dbReference type="Proteomes" id="UP000250088">
    <property type="component" value="Chromosome"/>
</dbReference>
<dbReference type="EMBL" id="CP019893">
    <property type="protein sequence ID" value="ARS90026.1"/>
    <property type="molecule type" value="Genomic_DNA"/>
</dbReference>
<reference evidence="10" key="1">
    <citation type="submission" date="2017-02" db="EMBL/GenBank/DDBJ databases">
        <title>Natronthermophilus aegyptiacus gen. nov.,sp. nov., an aerobic, extremely halophilic alkalithermophilic archaeon isolated from the athalassohaline Wadi An Natrun, Egypt.</title>
        <authorList>
            <person name="Zhao B."/>
        </authorList>
    </citation>
    <scope>NUCLEOTIDE SEQUENCE [LARGE SCALE GENOMIC DNA]</scope>
    <source>
        <strain evidence="10">JW/NM-HA 15</strain>
    </source>
</reference>
<feature type="region of interest" description="Disordered" evidence="5">
    <location>
        <begin position="632"/>
        <end position="651"/>
    </location>
</feature>